<gene>
    <name evidence="2" type="ORF">C8F04DRAFT_958429</name>
</gene>
<dbReference type="CDD" id="cd20071">
    <property type="entry name" value="SET_SMYD"/>
    <property type="match status" value="1"/>
</dbReference>
<accession>A0AAD6STD4</accession>
<dbReference type="InterPro" id="IPR001214">
    <property type="entry name" value="SET_dom"/>
</dbReference>
<dbReference type="SUPFAM" id="SSF82199">
    <property type="entry name" value="SET domain"/>
    <property type="match status" value="1"/>
</dbReference>
<dbReference type="EMBL" id="JARJCM010000070">
    <property type="protein sequence ID" value="KAJ7032711.1"/>
    <property type="molecule type" value="Genomic_DNA"/>
</dbReference>
<reference evidence="2" key="1">
    <citation type="submission" date="2023-03" db="EMBL/GenBank/DDBJ databases">
        <title>Massive genome expansion in bonnet fungi (Mycena s.s.) driven by repeated elements and novel gene families across ecological guilds.</title>
        <authorList>
            <consortium name="Lawrence Berkeley National Laboratory"/>
            <person name="Harder C.B."/>
            <person name="Miyauchi S."/>
            <person name="Viragh M."/>
            <person name="Kuo A."/>
            <person name="Thoen E."/>
            <person name="Andreopoulos B."/>
            <person name="Lu D."/>
            <person name="Skrede I."/>
            <person name="Drula E."/>
            <person name="Henrissat B."/>
            <person name="Morin E."/>
            <person name="Kohler A."/>
            <person name="Barry K."/>
            <person name="LaButti K."/>
            <person name="Morin E."/>
            <person name="Salamov A."/>
            <person name="Lipzen A."/>
            <person name="Mereny Z."/>
            <person name="Hegedus B."/>
            <person name="Baldrian P."/>
            <person name="Stursova M."/>
            <person name="Weitz H."/>
            <person name="Taylor A."/>
            <person name="Grigoriev I.V."/>
            <person name="Nagy L.G."/>
            <person name="Martin F."/>
            <person name="Kauserud H."/>
        </authorList>
    </citation>
    <scope>NUCLEOTIDE SEQUENCE</scope>
    <source>
        <strain evidence="2">CBHHK200</strain>
    </source>
</reference>
<dbReference type="PANTHER" id="PTHR47332:SF4">
    <property type="entry name" value="SET DOMAIN-CONTAINING PROTEIN 5"/>
    <property type="match status" value="1"/>
</dbReference>
<evidence type="ECO:0000313" key="3">
    <source>
        <dbReference type="Proteomes" id="UP001218188"/>
    </source>
</evidence>
<dbReference type="PANTHER" id="PTHR47332">
    <property type="entry name" value="SET DOMAIN-CONTAINING PROTEIN 5"/>
    <property type="match status" value="1"/>
</dbReference>
<keyword evidence="3" id="KW-1185">Reference proteome</keyword>
<dbReference type="Pfam" id="PF00856">
    <property type="entry name" value="SET"/>
    <property type="match status" value="1"/>
</dbReference>
<evidence type="ECO:0000259" key="1">
    <source>
        <dbReference type="PROSITE" id="PS50280"/>
    </source>
</evidence>
<evidence type="ECO:0000313" key="2">
    <source>
        <dbReference type="EMBL" id="KAJ7032711.1"/>
    </source>
</evidence>
<dbReference type="InterPro" id="IPR053185">
    <property type="entry name" value="SET_domain_protein"/>
</dbReference>
<sequence>MLLDASIISHLPKHLNPPPPGPATPAFIIADAGSKGAGLFALRDIPAGALILVDQPILAVPAIAPTGAYDALLPRLPETSRDALFALTNAKSASECGIFEGIVWTNASQIDLPAPTGSPNVSEYGAVFPILSRANHSCALSTTLKWDPMSFSAALYAQRTLRAGEEIHHPYIDVLAPRALRRAQLADRYGFHCTCPHCDVLDATAAASDAARAELRAWVSMPDFDCQLPCHWSNCDLQRAANLRALALAEQEGLDALRVMLAEEIALGFALLGDEARFRVSAAQVVELCEGYDPVRATEFRAWVASPQTTFRLWGWRAKQRLRGFNSLVLPISPANSDDRFRVEVYGP</sequence>
<proteinExistence type="predicted"/>
<dbReference type="PROSITE" id="PS50280">
    <property type="entry name" value="SET"/>
    <property type="match status" value="1"/>
</dbReference>
<name>A0AAD6STD4_9AGAR</name>
<dbReference type="InterPro" id="IPR046341">
    <property type="entry name" value="SET_dom_sf"/>
</dbReference>
<organism evidence="2 3">
    <name type="scientific">Mycena alexandri</name>
    <dbReference type="NCBI Taxonomy" id="1745969"/>
    <lineage>
        <taxon>Eukaryota</taxon>
        <taxon>Fungi</taxon>
        <taxon>Dikarya</taxon>
        <taxon>Basidiomycota</taxon>
        <taxon>Agaricomycotina</taxon>
        <taxon>Agaricomycetes</taxon>
        <taxon>Agaricomycetidae</taxon>
        <taxon>Agaricales</taxon>
        <taxon>Marasmiineae</taxon>
        <taxon>Mycenaceae</taxon>
        <taxon>Mycena</taxon>
    </lineage>
</organism>
<comment type="caution">
    <text evidence="2">The sequence shown here is derived from an EMBL/GenBank/DDBJ whole genome shotgun (WGS) entry which is preliminary data.</text>
</comment>
<dbReference type="AlphaFoldDB" id="A0AAD6STD4"/>
<feature type="domain" description="SET" evidence="1">
    <location>
        <begin position="25"/>
        <end position="172"/>
    </location>
</feature>
<dbReference type="Proteomes" id="UP001218188">
    <property type="component" value="Unassembled WGS sequence"/>
</dbReference>
<dbReference type="Gene3D" id="2.170.270.10">
    <property type="entry name" value="SET domain"/>
    <property type="match status" value="1"/>
</dbReference>
<dbReference type="SMART" id="SM00317">
    <property type="entry name" value="SET"/>
    <property type="match status" value="1"/>
</dbReference>
<protein>
    <recommendedName>
        <fullName evidence="1">SET domain-containing protein</fullName>
    </recommendedName>
</protein>